<keyword evidence="4" id="KW-1185">Reference proteome</keyword>
<feature type="region of interest" description="Disordered" evidence="2">
    <location>
        <begin position="89"/>
        <end position="160"/>
    </location>
</feature>
<reference evidence="3" key="1">
    <citation type="submission" date="2021-01" db="UniProtKB">
        <authorList>
            <consortium name="EnsemblPlants"/>
        </authorList>
    </citation>
    <scope>IDENTIFICATION</scope>
</reference>
<comment type="similarity">
    <text evidence="1">Belongs to the NSE4 family.</text>
</comment>
<name>A0A7N0ZZA7_KALFE</name>
<dbReference type="PANTHER" id="PTHR16140">
    <property type="entry name" value="NON-STRUCTURAL MAINTENANCE OF CHROMOSOMES ELEMENT 4"/>
    <property type="match status" value="1"/>
</dbReference>
<dbReference type="Gramene" id="Kaladp0053s0261.1.v1.1">
    <property type="protein sequence ID" value="Kaladp0053s0261.1.v1.1"/>
    <property type="gene ID" value="Kaladp0053s0261.v1.1"/>
</dbReference>
<keyword evidence="1" id="KW-0539">Nucleus</keyword>
<feature type="compositionally biased region" description="Acidic residues" evidence="2">
    <location>
        <begin position="140"/>
        <end position="150"/>
    </location>
</feature>
<keyword evidence="1" id="KW-0227">DNA damage</keyword>
<evidence type="ECO:0000256" key="1">
    <source>
        <dbReference type="RuleBase" id="RU365071"/>
    </source>
</evidence>
<dbReference type="InterPro" id="IPR027786">
    <property type="entry name" value="Nse4/EID"/>
</dbReference>
<organism evidence="3 4">
    <name type="scientific">Kalanchoe fedtschenkoi</name>
    <name type="common">Lavender scallops</name>
    <name type="synonym">South American air plant</name>
    <dbReference type="NCBI Taxonomy" id="63787"/>
    <lineage>
        <taxon>Eukaryota</taxon>
        <taxon>Viridiplantae</taxon>
        <taxon>Streptophyta</taxon>
        <taxon>Embryophyta</taxon>
        <taxon>Tracheophyta</taxon>
        <taxon>Spermatophyta</taxon>
        <taxon>Magnoliopsida</taxon>
        <taxon>eudicotyledons</taxon>
        <taxon>Gunneridae</taxon>
        <taxon>Pentapetalae</taxon>
        <taxon>Saxifragales</taxon>
        <taxon>Crassulaceae</taxon>
        <taxon>Kalanchoe</taxon>
    </lineage>
</organism>
<protein>
    <recommendedName>
        <fullName evidence="1">Non-structural maintenance of chromosomes element 4</fullName>
    </recommendedName>
</protein>
<dbReference type="GO" id="GO:0005634">
    <property type="term" value="C:nucleus"/>
    <property type="evidence" value="ECO:0007669"/>
    <property type="project" value="UniProtKB-SubCell"/>
</dbReference>
<evidence type="ECO:0000256" key="2">
    <source>
        <dbReference type="SAM" id="MobiDB-lite"/>
    </source>
</evidence>
<dbReference type="GO" id="GO:0006281">
    <property type="term" value="P:DNA repair"/>
    <property type="evidence" value="ECO:0007669"/>
    <property type="project" value="UniProtKB-UniRule"/>
</dbReference>
<dbReference type="PANTHER" id="PTHR16140:SF0">
    <property type="entry name" value="NON-STRUCTURAL MAINTENANCE OF CHROMOSOMES ELEMENT 4"/>
    <property type="match status" value="1"/>
</dbReference>
<sequence length="334" mass="37348">MQKVWSGRCCLHKLISFNLRTKRCLPRFQFQKLSLSHSHPSLSPIQTLENPAFDSAHVVGMTRAAEKDRLRAVKREKASDGDAARLKAVKRERVSRNTAGSERDAVEEGEEERVRAVKRERVTRNAGDREGPRRKRRDGEESEVEGEDEQAGGGDVDPRELRSKYMAVKNQINDEKDDLNKVDSDKFHSIFREVQNLHQHVRKPREQVADAEALWGICSTLVSSVKSHSTGGITPNDFISGLVGIFGNQNRGLAENSPVSLDWKGVGSAVSEVFKTNMGCCTMLGPMDTELKKRKLSRNRGIIIQENAVVEESPIANHSKAAATTIRMGKRRLL</sequence>
<dbReference type="AlphaFoldDB" id="A0A7N0ZZA7"/>
<feature type="compositionally biased region" description="Basic and acidic residues" evidence="2">
    <location>
        <begin position="89"/>
        <end position="131"/>
    </location>
</feature>
<accession>A0A7N0ZZA7</accession>
<proteinExistence type="inferred from homology"/>
<dbReference type="Proteomes" id="UP000594263">
    <property type="component" value="Unplaced"/>
</dbReference>
<evidence type="ECO:0000313" key="3">
    <source>
        <dbReference type="EnsemblPlants" id="Kaladp0053s0261.1.v1.1"/>
    </source>
</evidence>
<evidence type="ECO:0000313" key="4">
    <source>
        <dbReference type="Proteomes" id="UP000594263"/>
    </source>
</evidence>
<comment type="function">
    <text evidence="1">Component of the SMC5-SMC6 complex, that promotes sister chromatid alignment after DNA damage and facilitates double-stranded DNA breaks (DSBs) repair via homologous recombination between sister chromatids.</text>
</comment>
<comment type="subunit">
    <text evidence="1">Component of the SMC5-SMC6 complex.</text>
</comment>
<comment type="subcellular location">
    <subcellularLocation>
        <location evidence="1">Nucleus</location>
    </subcellularLocation>
</comment>
<dbReference type="GO" id="GO:0030915">
    <property type="term" value="C:Smc5-Smc6 complex"/>
    <property type="evidence" value="ECO:0007669"/>
    <property type="project" value="UniProtKB-UniRule"/>
</dbReference>
<keyword evidence="1" id="KW-0233">DNA recombination</keyword>
<keyword evidence="1" id="KW-0234">DNA repair</keyword>
<dbReference type="GO" id="GO:0006310">
    <property type="term" value="P:DNA recombination"/>
    <property type="evidence" value="ECO:0007669"/>
    <property type="project" value="UniProtKB-UniRule"/>
</dbReference>
<dbReference type="EnsemblPlants" id="Kaladp0053s0261.1.v1.1">
    <property type="protein sequence ID" value="Kaladp0053s0261.1.v1.1"/>
    <property type="gene ID" value="Kaladp0053s0261.v1.1"/>
</dbReference>